<dbReference type="GO" id="GO:0045493">
    <property type="term" value="P:xylan catabolic process"/>
    <property type="evidence" value="ECO:0007669"/>
    <property type="project" value="UniProtKB-KW"/>
</dbReference>
<keyword evidence="12" id="KW-1185">Reference proteome</keyword>
<evidence type="ECO:0000256" key="3">
    <source>
        <dbReference type="ARBA" id="ARBA00022525"/>
    </source>
</evidence>
<name>A0A0K1Q3A8_9BACT</name>
<keyword evidence="3" id="KW-0964">Secreted</keyword>
<dbReference type="GO" id="GO:0016798">
    <property type="term" value="F:hydrolase activity, acting on glycosyl bonds"/>
    <property type="evidence" value="ECO:0007669"/>
    <property type="project" value="UniProtKB-KW"/>
</dbReference>
<dbReference type="AlphaFoldDB" id="A0A0K1Q3A8"/>
<dbReference type="SUPFAM" id="SSF53474">
    <property type="entry name" value="alpha/beta-Hydrolases"/>
    <property type="match status" value="1"/>
</dbReference>
<evidence type="ECO:0000313" key="11">
    <source>
        <dbReference type="EMBL" id="AKV00208.1"/>
    </source>
</evidence>
<dbReference type="InterPro" id="IPR043595">
    <property type="entry name" value="FaeB/C/D"/>
</dbReference>
<dbReference type="Gene3D" id="3.40.50.1820">
    <property type="entry name" value="alpha/beta hydrolase"/>
    <property type="match status" value="1"/>
</dbReference>
<accession>A0A0K1Q3A8</accession>
<dbReference type="GO" id="GO:0005576">
    <property type="term" value="C:extracellular region"/>
    <property type="evidence" value="ECO:0007669"/>
    <property type="project" value="UniProtKB-SubCell"/>
</dbReference>
<dbReference type="Proteomes" id="UP000064967">
    <property type="component" value="Chromosome"/>
</dbReference>
<comment type="similarity">
    <text evidence="2">Belongs to the faeC family.</text>
</comment>
<dbReference type="STRING" id="1391654.AKJ09_06871"/>
<keyword evidence="4 11" id="KW-0858">Xylan degradation</keyword>
<proteinExistence type="inferred from homology"/>
<dbReference type="GO" id="GO:0030600">
    <property type="term" value="F:feruloyl esterase activity"/>
    <property type="evidence" value="ECO:0007669"/>
    <property type="project" value="InterPro"/>
</dbReference>
<dbReference type="EMBL" id="CP012333">
    <property type="protein sequence ID" value="AKV00208.1"/>
    <property type="molecule type" value="Genomic_DNA"/>
</dbReference>
<comment type="subcellular location">
    <subcellularLocation>
        <location evidence="1">Secreted</location>
    </subcellularLocation>
</comment>
<comment type="function">
    <text evidence="9">Involved in degradation of plant cell walls. Hydrolyzes the feruloyl-arabinose ester bond in arabinoxylans, and the feruloyl-galactose ester bond in pectin. Active against paranitrophenyl-acetate, methyl ferulate and wheat arabinoxylan.</text>
</comment>
<evidence type="ECO:0000256" key="9">
    <source>
        <dbReference type="ARBA" id="ARBA00025250"/>
    </source>
</evidence>
<gene>
    <name evidence="11" type="ORF">AKJ09_06871</name>
</gene>
<feature type="region of interest" description="Disordered" evidence="10">
    <location>
        <begin position="15"/>
        <end position="86"/>
    </location>
</feature>
<evidence type="ECO:0000256" key="1">
    <source>
        <dbReference type="ARBA" id="ARBA00004613"/>
    </source>
</evidence>
<evidence type="ECO:0000256" key="8">
    <source>
        <dbReference type="ARBA" id="ARBA00023326"/>
    </source>
</evidence>
<evidence type="ECO:0000256" key="7">
    <source>
        <dbReference type="ARBA" id="ARBA00023277"/>
    </source>
</evidence>
<evidence type="ECO:0000256" key="4">
    <source>
        <dbReference type="ARBA" id="ARBA00022651"/>
    </source>
</evidence>
<keyword evidence="6 11" id="KW-0378">Hydrolase</keyword>
<organism evidence="11 12">
    <name type="scientific">Labilithrix luteola</name>
    <dbReference type="NCBI Taxonomy" id="1391654"/>
    <lineage>
        <taxon>Bacteria</taxon>
        <taxon>Pseudomonadati</taxon>
        <taxon>Myxococcota</taxon>
        <taxon>Polyangia</taxon>
        <taxon>Polyangiales</taxon>
        <taxon>Labilitrichaceae</taxon>
        <taxon>Labilithrix</taxon>
    </lineage>
</organism>
<evidence type="ECO:0000256" key="10">
    <source>
        <dbReference type="SAM" id="MobiDB-lite"/>
    </source>
</evidence>
<protein>
    <submittedName>
        <fullName evidence="11">Endo-1,4-beta-xylanase B</fullName>
    </submittedName>
</protein>
<dbReference type="InterPro" id="IPR029058">
    <property type="entry name" value="AB_hydrolase_fold"/>
</dbReference>
<dbReference type="PANTHER" id="PTHR38050:SF1">
    <property type="entry name" value="FERULOYL ESTERASE C"/>
    <property type="match status" value="1"/>
</dbReference>
<dbReference type="PANTHER" id="PTHR38050">
    <property type="match status" value="1"/>
</dbReference>
<evidence type="ECO:0000256" key="5">
    <source>
        <dbReference type="ARBA" id="ARBA00022729"/>
    </source>
</evidence>
<evidence type="ECO:0000256" key="2">
    <source>
        <dbReference type="ARBA" id="ARBA00010278"/>
    </source>
</evidence>
<evidence type="ECO:0000313" key="12">
    <source>
        <dbReference type="Proteomes" id="UP000064967"/>
    </source>
</evidence>
<keyword evidence="5" id="KW-0732">Signal</keyword>
<evidence type="ECO:0000256" key="6">
    <source>
        <dbReference type="ARBA" id="ARBA00022801"/>
    </source>
</evidence>
<reference evidence="11 12" key="1">
    <citation type="submission" date="2015-08" db="EMBL/GenBank/DDBJ databases">
        <authorList>
            <person name="Babu N.S."/>
            <person name="Beckwith C.J."/>
            <person name="Beseler K.G."/>
            <person name="Brison A."/>
            <person name="Carone J.V."/>
            <person name="Caskin T.P."/>
            <person name="Diamond M."/>
            <person name="Durham M.E."/>
            <person name="Foxe J.M."/>
            <person name="Go M."/>
            <person name="Henderson B.A."/>
            <person name="Jones I.B."/>
            <person name="McGettigan J.A."/>
            <person name="Micheletti S.J."/>
            <person name="Nasrallah M.E."/>
            <person name="Ortiz D."/>
            <person name="Piller C.R."/>
            <person name="Privatt S.R."/>
            <person name="Schneider S.L."/>
            <person name="Sharp S."/>
            <person name="Smith T.C."/>
            <person name="Stanton J.D."/>
            <person name="Ullery H.E."/>
            <person name="Wilson R.J."/>
            <person name="Serrano M.G."/>
            <person name="Buck G."/>
            <person name="Lee V."/>
            <person name="Wang Y."/>
            <person name="Carvalho R."/>
            <person name="Voegtly L."/>
            <person name="Shi R."/>
            <person name="Duckworth R."/>
            <person name="Johnson A."/>
            <person name="Loviza R."/>
            <person name="Walstead R."/>
            <person name="Shah Z."/>
            <person name="Kiflezghi M."/>
            <person name="Wade K."/>
            <person name="Ball S.L."/>
            <person name="Bradley K.W."/>
            <person name="Asai D.J."/>
            <person name="Bowman C.A."/>
            <person name="Russell D.A."/>
            <person name="Pope W.H."/>
            <person name="Jacobs-Sera D."/>
            <person name="Hendrix R.W."/>
            <person name="Hatfull G.F."/>
        </authorList>
    </citation>
    <scope>NUCLEOTIDE SEQUENCE [LARGE SCALE GENOMIC DNA]</scope>
    <source>
        <strain evidence="11 12">DSM 27648</strain>
    </source>
</reference>
<keyword evidence="7" id="KW-0119">Carbohydrate metabolism</keyword>
<keyword evidence="11" id="KW-0326">Glycosidase</keyword>
<dbReference type="KEGG" id="llu:AKJ09_06871"/>
<sequence>MLVGVMLMACLQCGRDGDSSEPSASPTAGGDDHTISGDSGDASAGDVAQRPAGDAGPVDEGGKPPADSRSTGCGTPGKTGSFHLTTTDGKGATRDYAVQVPSTYDAKTPLAVTFVYHGAGGNEQAAESFGLQDAAKTSSASIFVFPQGVEFENYGVGWDDSCGGYDMVFFDHMLEELEQQYCIDTARVFAAGFSWGCDYVTGLRCCRGSRLRAIAAASCADEFSNAADFKTYANMPCPDVGVAGIRFTHDAKGDGAYSQEQFTTTSALYRSFNACSATSTATSPSPCVSYQGCASPFVECAYPGLGHTLPENWASDTWDFFASFASVH</sequence>
<keyword evidence="8" id="KW-0624">Polysaccharide degradation</keyword>